<keyword evidence="2" id="KW-1185">Reference proteome</keyword>
<protein>
    <submittedName>
        <fullName evidence="1">Uncharacterized protein</fullName>
    </submittedName>
</protein>
<dbReference type="VEuPathDB" id="FungiDB:JI435_411910"/>
<gene>
    <name evidence="1" type="ORF">JI435_411910</name>
</gene>
<sequence length="58" mass="6868">MVNLSIDPVPDLVIVLYASFRAENCPWYLCALPIFNACAMPKYSDRSKRKWYLQMLRR</sequence>
<accession>A0A7U2F672</accession>
<evidence type="ECO:0000313" key="1">
    <source>
        <dbReference type="EMBL" id="QRC98343.1"/>
    </source>
</evidence>
<organism evidence="1 2">
    <name type="scientific">Phaeosphaeria nodorum (strain SN15 / ATCC MYA-4574 / FGSC 10173)</name>
    <name type="common">Glume blotch fungus</name>
    <name type="synonym">Parastagonospora nodorum</name>
    <dbReference type="NCBI Taxonomy" id="321614"/>
    <lineage>
        <taxon>Eukaryota</taxon>
        <taxon>Fungi</taxon>
        <taxon>Dikarya</taxon>
        <taxon>Ascomycota</taxon>
        <taxon>Pezizomycotina</taxon>
        <taxon>Dothideomycetes</taxon>
        <taxon>Pleosporomycetidae</taxon>
        <taxon>Pleosporales</taxon>
        <taxon>Pleosporineae</taxon>
        <taxon>Phaeosphaeriaceae</taxon>
        <taxon>Parastagonospora</taxon>
    </lineage>
</organism>
<dbReference type="Proteomes" id="UP000663193">
    <property type="component" value="Chromosome 8"/>
</dbReference>
<dbReference type="EMBL" id="CP069030">
    <property type="protein sequence ID" value="QRC98343.1"/>
    <property type="molecule type" value="Genomic_DNA"/>
</dbReference>
<name>A0A7U2F672_PHANO</name>
<proteinExistence type="predicted"/>
<dbReference type="AlphaFoldDB" id="A0A7U2F672"/>
<evidence type="ECO:0000313" key="2">
    <source>
        <dbReference type="Proteomes" id="UP000663193"/>
    </source>
</evidence>
<reference evidence="2" key="1">
    <citation type="journal article" date="2021" name="BMC Genomics">
        <title>Chromosome-level genome assembly and manually-curated proteome of model necrotroph Parastagonospora nodorum Sn15 reveals a genome-wide trove of candidate effector homologs, and redundancy of virulence-related functions within an accessory chromosome.</title>
        <authorList>
            <person name="Bertazzoni S."/>
            <person name="Jones D.A.B."/>
            <person name="Phan H.T."/>
            <person name="Tan K.-C."/>
            <person name="Hane J.K."/>
        </authorList>
    </citation>
    <scope>NUCLEOTIDE SEQUENCE [LARGE SCALE GENOMIC DNA]</scope>
    <source>
        <strain evidence="2">SN15 / ATCC MYA-4574 / FGSC 10173)</strain>
    </source>
</reference>